<reference evidence="5" key="1">
    <citation type="submission" date="2025-08" db="UniProtKB">
        <authorList>
            <consortium name="Ensembl"/>
        </authorList>
    </citation>
    <scope>IDENTIFICATION</scope>
</reference>
<comment type="similarity">
    <text evidence="1">Belongs to the TRAFAC class TrmE-Era-EngA-EngB-Septin-like GTPase superfamily. AIG1/Toc34/Toc159-like paraseptin GTPase family. IAN subfamily.</text>
</comment>
<dbReference type="Gene3D" id="3.40.50.300">
    <property type="entry name" value="P-loop containing nucleotide triphosphate hydrolases"/>
    <property type="match status" value="1"/>
</dbReference>
<dbReference type="Proteomes" id="UP001108240">
    <property type="component" value="Unplaced"/>
</dbReference>
<keyword evidence="6" id="KW-1185">Reference proteome</keyword>
<evidence type="ECO:0000313" key="6">
    <source>
        <dbReference type="Proteomes" id="UP001108240"/>
    </source>
</evidence>
<dbReference type="CDD" id="cd01852">
    <property type="entry name" value="AIG1"/>
    <property type="match status" value="1"/>
</dbReference>
<evidence type="ECO:0000256" key="3">
    <source>
        <dbReference type="ARBA" id="ARBA00023134"/>
    </source>
</evidence>
<sequence length="277" mass="31529">IVLVGKTGSGKSSAGNTILGREYFIKAVSPGSVTETCERGEAQIGERIISVIDTPGLFDTRMSEGKMKGEIERSVYMSAPGPHAFLLVIRLDTRFTDEEKNTERWIRKNIGEDALCHTIILFTHADDLSGKTLDEYIRERSFLQSLVHGCGGRFHSFNNQDRDDHNQVSELLEKIENIAERNLWEYYTNEMFKKMIKNKTFNEKLEKTLNKVTAGAVPVSVGSIAAGYMGKQKQQKHNYFIFILFCLVFYSRTVRLEYLNVVTVTVKLSSLRKKKVR</sequence>
<evidence type="ECO:0000256" key="1">
    <source>
        <dbReference type="ARBA" id="ARBA00008535"/>
    </source>
</evidence>
<dbReference type="GO" id="GO:0005525">
    <property type="term" value="F:GTP binding"/>
    <property type="evidence" value="ECO:0007669"/>
    <property type="project" value="UniProtKB-KW"/>
</dbReference>
<dbReference type="InterPro" id="IPR006703">
    <property type="entry name" value="G_AIG1"/>
</dbReference>
<evidence type="ECO:0000256" key="2">
    <source>
        <dbReference type="ARBA" id="ARBA00022741"/>
    </source>
</evidence>
<evidence type="ECO:0000313" key="5">
    <source>
        <dbReference type="Ensembl" id="ENSCCRP00000135555.1"/>
    </source>
</evidence>
<accession>A0A9J8A2F2</accession>
<dbReference type="GeneTree" id="ENSGT01140000282522"/>
<keyword evidence="3" id="KW-0342">GTP-binding</keyword>
<dbReference type="Ensembl" id="ENSCCRT00000202110.1">
    <property type="protein sequence ID" value="ENSCCRP00000135555.1"/>
    <property type="gene ID" value="ENSCCRG00000060480.1"/>
</dbReference>
<dbReference type="Pfam" id="PF04548">
    <property type="entry name" value="AIG1"/>
    <property type="match status" value="1"/>
</dbReference>
<name>A0A9J8A2F2_CYPCA</name>
<keyword evidence="2" id="KW-0547">Nucleotide-binding</keyword>
<dbReference type="OMA" id="VEENGWR"/>
<dbReference type="PROSITE" id="PS51720">
    <property type="entry name" value="G_AIG1"/>
    <property type="match status" value="1"/>
</dbReference>
<dbReference type="PANTHER" id="PTHR10903:SF188">
    <property type="entry name" value="GTPASE IMAP FAMILY MEMBER 2-LIKE-RELATED"/>
    <property type="match status" value="1"/>
</dbReference>
<feature type="domain" description="AIG1-type G" evidence="4">
    <location>
        <begin position="1"/>
        <end position="196"/>
    </location>
</feature>
<organism evidence="5 6">
    <name type="scientific">Cyprinus carpio carpio</name>
    <dbReference type="NCBI Taxonomy" id="630221"/>
    <lineage>
        <taxon>Eukaryota</taxon>
        <taxon>Metazoa</taxon>
        <taxon>Chordata</taxon>
        <taxon>Craniata</taxon>
        <taxon>Vertebrata</taxon>
        <taxon>Euteleostomi</taxon>
        <taxon>Actinopterygii</taxon>
        <taxon>Neopterygii</taxon>
        <taxon>Teleostei</taxon>
        <taxon>Ostariophysi</taxon>
        <taxon>Cypriniformes</taxon>
        <taxon>Cyprinidae</taxon>
        <taxon>Cyprininae</taxon>
        <taxon>Cyprinus</taxon>
    </lineage>
</organism>
<dbReference type="FunFam" id="3.40.50.300:FF:000366">
    <property type="entry name" value="GTPase, IMAP family member 2"/>
    <property type="match status" value="1"/>
</dbReference>
<dbReference type="PANTHER" id="PTHR10903">
    <property type="entry name" value="GTPASE, IMAP FAMILY MEMBER-RELATED"/>
    <property type="match status" value="1"/>
</dbReference>
<reference evidence="5" key="2">
    <citation type="submission" date="2025-09" db="UniProtKB">
        <authorList>
            <consortium name="Ensembl"/>
        </authorList>
    </citation>
    <scope>IDENTIFICATION</scope>
</reference>
<evidence type="ECO:0000259" key="4">
    <source>
        <dbReference type="PROSITE" id="PS51720"/>
    </source>
</evidence>
<dbReference type="AlphaFoldDB" id="A0A9J8A2F2"/>
<dbReference type="InterPro" id="IPR045058">
    <property type="entry name" value="GIMA/IAN/Toc"/>
</dbReference>
<protein>
    <recommendedName>
        <fullName evidence="4">AIG1-type G domain-containing protein</fullName>
    </recommendedName>
</protein>
<proteinExistence type="inferred from homology"/>
<dbReference type="SUPFAM" id="SSF52540">
    <property type="entry name" value="P-loop containing nucleoside triphosphate hydrolases"/>
    <property type="match status" value="1"/>
</dbReference>
<dbReference type="InterPro" id="IPR027417">
    <property type="entry name" value="P-loop_NTPase"/>
</dbReference>